<feature type="transmembrane region" description="Helical" evidence="1">
    <location>
        <begin position="184"/>
        <end position="205"/>
    </location>
</feature>
<organism evidence="3 4">
    <name type="scientific">Hydrogenoanaerobacterium saccharovorans</name>
    <dbReference type="NCBI Taxonomy" id="474960"/>
    <lineage>
        <taxon>Bacteria</taxon>
        <taxon>Bacillati</taxon>
        <taxon>Bacillota</taxon>
        <taxon>Clostridia</taxon>
        <taxon>Eubacteriales</taxon>
        <taxon>Oscillospiraceae</taxon>
        <taxon>Hydrogenoanaerobacterium</taxon>
    </lineage>
</organism>
<dbReference type="RefSeq" id="WP_242943115.1">
    <property type="nucleotide sequence ID" value="NZ_FOCG01000001.1"/>
</dbReference>
<feature type="transmembrane region" description="Helical" evidence="1">
    <location>
        <begin position="82"/>
        <end position="108"/>
    </location>
</feature>
<feature type="transmembrane region" description="Helical" evidence="1">
    <location>
        <begin position="212"/>
        <end position="230"/>
    </location>
</feature>
<accession>A0A1H8BKF6</accession>
<dbReference type="Pfam" id="PF02517">
    <property type="entry name" value="Rce1-like"/>
    <property type="match status" value="1"/>
</dbReference>
<dbReference type="InterPro" id="IPR003675">
    <property type="entry name" value="Rce1/LyrA-like_dom"/>
</dbReference>
<keyword evidence="1" id="KW-0472">Membrane</keyword>
<dbReference type="PANTHER" id="PTHR35797:SF1">
    <property type="entry name" value="PROTEASE"/>
    <property type="match status" value="1"/>
</dbReference>
<dbReference type="PANTHER" id="PTHR35797">
    <property type="entry name" value="PROTEASE-RELATED"/>
    <property type="match status" value="1"/>
</dbReference>
<keyword evidence="1" id="KW-0812">Transmembrane</keyword>
<dbReference type="GO" id="GO:0006508">
    <property type="term" value="P:proteolysis"/>
    <property type="evidence" value="ECO:0007669"/>
    <property type="project" value="UniProtKB-KW"/>
</dbReference>
<dbReference type="EMBL" id="FOCG01000001">
    <property type="protein sequence ID" value="SEM83266.1"/>
    <property type="molecule type" value="Genomic_DNA"/>
</dbReference>
<feature type="transmembrane region" description="Helical" evidence="1">
    <location>
        <begin position="154"/>
        <end position="172"/>
    </location>
</feature>
<evidence type="ECO:0000256" key="1">
    <source>
        <dbReference type="SAM" id="Phobius"/>
    </source>
</evidence>
<dbReference type="Proteomes" id="UP000199158">
    <property type="component" value="Unassembled WGS sequence"/>
</dbReference>
<name>A0A1H8BKF6_9FIRM</name>
<reference evidence="3 4" key="1">
    <citation type="submission" date="2016-10" db="EMBL/GenBank/DDBJ databases">
        <authorList>
            <person name="de Groot N.N."/>
        </authorList>
    </citation>
    <scope>NUCLEOTIDE SEQUENCE [LARGE SCALE GENOMIC DNA]</scope>
    <source>
        <strain evidence="3 4">CGMCC 1.5070</strain>
    </source>
</reference>
<dbReference type="InterPro" id="IPR042150">
    <property type="entry name" value="MmRce1-like"/>
</dbReference>
<protein>
    <submittedName>
        <fullName evidence="3">CAAX protease self-immunity</fullName>
    </submittedName>
</protein>
<dbReference type="GO" id="GO:0004175">
    <property type="term" value="F:endopeptidase activity"/>
    <property type="evidence" value="ECO:0007669"/>
    <property type="project" value="UniProtKB-ARBA"/>
</dbReference>
<evidence type="ECO:0000313" key="3">
    <source>
        <dbReference type="EMBL" id="SEM83266.1"/>
    </source>
</evidence>
<proteinExistence type="predicted"/>
<feature type="transmembrane region" description="Helical" evidence="1">
    <location>
        <begin position="40"/>
        <end position="61"/>
    </location>
</feature>
<gene>
    <name evidence="3" type="ORF">SAMN05216180_1956</name>
</gene>
<keyword evidence="4" id="KW-1185">Reference proteome</keyword>
<feature type="domain" description="CAAX prenyl protease 2/Lysostaphin resistance protein A-like" evidence="2">
    <location>
        <begin position="121"/>
        <end position="225"/>
    </location>
</feature>
<keyword evidence="3" id="KW-0645">Protease</keyword>
<evidence type="ECO:0000313" key="4">
    <source>
        <dbReference type="Proteomes" id="UP000199158"/>
    </source>
</evidence>
<keyword evidence="3" id="KW-0378">Hydrolase</keyword>
<keyword evidence="1" id="KW-1133">Transmembrane helix</keyword>
<feature type="transmembrane region" description="Helical" evidence="1">
    <location>
        <begin position="114"/>
        <end position="133"/>
    </location>
</feature>
<feature type="transmembrane region" description="Helical" evidence="1">
    <location>
        <begin position="12"/>
        <end position="34"/>
    </location>
</feature>
<dbReference type="STRING" id="474960.SAMN05216180_1956"/>
<dbReference type="GO" id="GO:0080120">
    <property type="term" value="P:CAAX-box protein maturation"/>
    <property type="evidence" value="ECO:0007669"/>
    <property type="project" value="UniProtKB-ARBA"/>
</dbReference>
<sequence length="271" mass="30646">MKIKKMDTMWQYVMFTYLLFWFMVLGLGGIAIFVFDVTPFGMSCVTTLCSWAPTIVLLIMLKKLKPGTSIKNFYKEAFKEKLNFSVFFIASLVIVGVFLISTGVLSVFEKTAQLQFAATGLLGNILFTAIQGASGEESGWRGFLMTEMEGKYGFVKGNLILGLIWAFWHLPLWFVSTNYSGLHLLIYILSFIIGLTAFSIIIGVCMKKCNNLFLSFWMHFLFNFVLTFFIGKDVYLLASLAVLYTVAAVIFTFVYLHKKGVRLSLKAHTRG</sequence>
<evidence type="ECO:0000259" key="2">
    <source>
        <dbReference type="Pfam" id="PF02517"/>
    </source>
</evidence>
<feature type="transmembrane region" description="Helical" evidence="1">
    <location>
        <begin position="236"/>
        <end position="256"/>
    </location>
</feature>
<dbReference type="AlphaFoldDB" id="A0A1H8BKF6"/>